<accession>A0A3M3ZDJ3</accession>
<dbReference type="CDD" id="cd02440">
    <property type="entry name" value="AdoMet_MTases"/>
    <property type="match status" value="1"/>
</dbReference>
<comment type="caution">
    <text evidence="1">The sequence shown here is derived from an EMBL/GenBank/DDBJ whole genome shotgun (WGS) entry which is preliminary data.</text>
</comment>
<reference evidence="1 2" key="1">
    <citation type="submission" date="2018-08" db="EMBL/GenBank/DDBJ databases">
        <title>Recombination of ecologically and evolutionarily significant loci maintains genetic cohesion in the Pseudomonas syringae species complex.</title>
        <authorList>
            <person name="Dillon M."/>
            <person name="Thakur S."/>
            <person name="Almeida R.N.D."/>
            <person name="Weir B.S."/>
            <person name="Guttman D.S."/>
        </authorList>
    </citation>
    <scope>NUCLEOTIDE SEQUENCE [LARGE SCALE GENOMIC DNA]</scope>
    <source>
        <strain evidence="1 2">ICMP 8902</strain>
    </source>
</reference>
<evidence type="ECO:0008006" key="3">
    <source>
        <dbReference type="Google" id="ProtNLM"/>
    </source>
</evidence>
<evidence type="ECO:0000313" key="2">
    <source>
        <dbReference type="Proteomes" id="UP000279372"/>
    </source>
</evidence>
<sequence>MNESKSLQDIYAHHQGFVSDKWTIYIPFYDHLFSHLRNKPINLLEIGVQNGGSLEIWSRYFKEAIHIIGCDINPACAQLAYASDNISVVIGDINHTETLTSIFSVSENFDVIIDDGSHLSSDIIKSFSNVFSHLNQGGLYVAEDLHCGYWAEYEGGLDNPTSCIGFFKALADVVNHEHWGLPVSRRERLSEFCLTEDLSEELLSEIYSVEFVNSICVVRRKKSHETQLGVRVVKGNKDPVVPVQHLNGSLSQAPKQQPYSPPATTIAPADVPSEKPVINESNHDKKDGFFESQAADIAIIEAEKLRLIEQLQVIEKRLTLAKETVLKK</sequence>
<dbReference type="InterPro" id="IPR029063">
    <property type="entry name" value="SAM-dependent_MTases_sf"/>
</dbReference>
<proteinExistence type="predicted"/>
<dbReference type="EMBL" id="RBQB01000107">
    <property type="protein sequence ID" value="RMO92716.1"/>
    <property type="molecule type" value="Genomic_DNA"/>
</dbReference>
<dbReference type="RefSeq" id="WP_122221824.1">
    <property type="nucleotide sequence ID" value="NZ_RBQB01000107.1"/>
</dbReference>
<dbReference type="Gene3D" id="3.40.50.150">
    <property type="entry name" value="Vaccinia Virus protein VP39"/>
    <property type="match status" value="1"/>
</dbReference>
<dbReference type="SUPFAM" id="SSF53335">
    <property type="entry name" value="S-adenosyl-L-methionine-dependent methyltransferases"/>
    <property type="match status" value="1"/>
</dbReference>
<protein>
    <recommendedName>
        <fullName evidence="3">O-methyltransferase I</fullName>
    </recommendedName>
</protein>
<organism evidence="1 2">
    <name type="scientific">Pseudomonas syringae pv. philadelphi</name>
    <dbReference type="NCBI Taxonomy" id="251706"/>
    <lineage>
        <taxon>Bacteria</taxon>
        <taxon>Pseudomonadati</taxon>
        <taxon>Pseudomonadota</taxon>
        <taxon>Gammaproteobacteria</taxon>
        <taxon>Pseudomonadales</taxon>
        <taxon>Pseudomonadaceae</taxon>
        <taxon>Pseudomonas</taxon>
    </lineage>
</organism>
<dbReference type="Pfam" id="PF13578">
    <property type="entry name" value="Methyltransf_24"/>
    <property type="match status" value="1"/>
</dbReference>
<evidence type="ECO:0000313" key="1">
    <source>
        <dbReference type="EMBL" id="RMO92716.1"/>
    </source>
</evidence>
<dbReference type="Proteomes" id="UP000279372">
    <property type="component" value="Unassembled WGS sequence"/>
</dbReference>
<name>A0A3M3ZDJ3_9PSED</name>
<gene>
    <name evidence="1" type="ORF">ALQ33_03805</name>
</gene>
<dbReference type="AlphaFoldDB" id="A0A3M3ZDJ3"/>